<reference evidence="1" key="2">
    <citation type="submission" date="2020-09" db="EMBL/GenBank/DDBJ databases">
        <authorList>
            <person name="Sun Q."/>
            <person name="Zhou Y."/>
        </authorList>
    </citation>
    <scope>NUCLEOTIDE SEQUENCE</scope>
    <source>
        <strain evidence="1">CGMCC 1.15367</strain>
    </source>
</reference>
<name>A0A917E008_9HYPH</name>
<dbReference type="InterPro" id="IPR027417">
    <property type="entry name" value="P-loop_NTPase"/>
</dbReference>
<proteinExistence type="predicted"/>
<sequence length="229" mass="24810">MTGGPPRQFPLDLPHRPALTRDDLVVTEANRMAVAAVDHWPNWPHPVTVIVGPEGAGKSHLVAAWREMTGARTFDGRLPEDRPFAVAIDDLEGETAREAALFDVLNAARLGGGFVLATARRAPGELPFRLPDLRSRLGAAALATIAAPDDALLRGVLAKLFADRQLDVDLRLIDYLASRMERSLGAARRIVDRLDSEALAAKERVTRALIQRVLSDKSLADQARAGHGD</sequence>
<dbReference type="Proteomes" id="UP000644699">
    <property type="component" value="Unassembled WGS sequence"/>
</dbReference>
<dbReference type="GO" id="GO:0005886">
    <property type="term" value="C:plasma membrane"/>
    <property type="evidence" value="ECO:0007669"/>
    <property type="project" value="TreeGrafter"/>
</dbReference>
<evidence type="ECO:0000313" key="2">
    <source>
        <dbReference type="Proteomes" id="UP000644699"/>
    </source>
</evidence>
<organism evidence="1 2">
    <name type="scientific">Aureimonas endophytica</name>
    <dbReference type="NCBI Taxonomy" id="2027858"/>
    <lineage>
        <taxon>Bacteria</taxon>
        <taxon>Pseudomonadati</taxon>
        <taxon>Pseudomonadota</taxon>
        <taxon>Alphaproteobacteria</taxon>
        <taxon>Hyphomicrobiales</taxon>
        <taxon>Aurantimonadaceae</taxon>
        <taxon>Aureimonas</taxon>
    </lineage>
</organism>
<dbReference type="PANTHER" id="PTHR30050">
    <property type="entry name" value="CHROMOSOMAL REPLICATION INITIATOR PROTEIN DNAA"/>
    <property type="match status" value="1"/>
</dbReference>
<dbReference type="Gene3D" id="1.10.8.60">
    <property type="match status" value="1"/>
</dbReference>
<dbReference type="Gene3D" id="3.40.50.300">
    <property type="entry name" value="P-loop containing nucleotide triphosphate hydrolases"/>
    <property type="match status" value="1"/>
</dbReference>
<reference evidence="1" key="1">
    <citation type="journal article" date="2014" name="Int. J. Syst. Evol. Microbiol.">
        <title>Complete genome sequence of Corynebacterium casei LMG S-19264T (=DSM 44701T), isolated from a smear-ripened cheese.</title>
        <authorList>
            <consortium name="US DOE Joint Genome Institute (JGI-PGF)"/>
            <person name="Walter F."/>
            <person name="Albersmeier A."/>
            <person name="Kalinowski J."/>
            <person name="Ruckert C."/>
        </authorList>
    </citation>
    <scope>NUCLEOTIDE SEQUENCE</scope>
    <source>
        <strain evidence="1">CGMCC 1.15367</strain>
    </source>
</reference>
<evidence type="ECO:0000313" key="1">
    <source>
        <dbReference type="EMBL" id="GGD85902.1"/>
    </source>
</evidence>
<dbReference type="GO" id="GO:0003688">
    <property type="term" value="F:DNA replication origin binding"/>
    <property type="evidence" value="ECO:0007669"/>
    <property type="project" value="TreeGrafter"/>
</dbReference>
<protein>
    <recommendedName>
        <fullName evidence="3">DnaA protein</fullName>
    </recommendedName>
</protein>
<gene>
    <name evidence="1" type="ORF">GCM10011390_00550</name>
</gene>
<dbReference type="AlphaFoldDB" id="A0A917E008"/>
<dbReference type="EMBL" id="BMIQ01000001">
    <property type="protein sequence ID" value="GGD85902.1"/>
    <property type="molecule type" value="Genomic_DNA"/>
</dbReference>
<dbReference type="SUPFAM" id="SSF52540">
    <property type="entry name" value="P-loop containing nucleoside triphosphate hydrolases"/>
    <property type="match status" value="1"/>
</dbReference>
<comment type="caution">
    <text evidence="1">The sequence shown here is derived from an EMBL/GenBank/DDBJ whole genome shotgun (WGS) entry which is preliminary data.</text>
</comment>
<dbReference type="PANTHER" id="PTHR30050:SF5">
    <property type="entry name" value="DNAA REGULATORY INACTIVATOR HDA"/>
    <property type="match status" value="1"/>
</dbReference>
<dbReference type="RefSeq" id="WP_188906242.1">
    <property type="nucleotide sequence ID" value="NZ_BMIQ01000001.1"/>
</dbReference>
<dbReference type="GO" id="GO:0006270">
    <property type="term" value="P:DNA replication initiation"/>
    <property type="evidence" value="ECO:0007669"/>
    <property type="project" value="TreeGrafter"/>
</dbReference>
<evidence type="ECO:0008006" key="3">
    <source>
        <dbReference type="Google" id="ProtNLM"/>
    </source>
</evidence>
<accession>A0A917E008</accession>
<keyword evidence="2" id="KW-1185">Reference proteome</keyword>